<evidence type="ECO:0000313" key="1">
    <source>
        <dbReference type="EMBL" id="KAJ2798732.1"/>
    </source>
</evidence>
<comment type="caution">
    <text evidence="1">The sequence shown here is derived from an EMBL/GenBank/DDBJ whole genome shotgun (WGS) entry which is preliminary data.</text>
</comment>
<evidence type="ECO:0000313" key="2">
    <source>
        <dbReference type="Proteomes" id="UP001140087"/>
    </source>
</evidence>
<gene>
    <name evidence="1" type="ORF">H4R21_003809</name>
</gene>
<sequence length="312" mass="34078">MLYQETASDLAGKVKLALERRGELSKKYKDVRGALRISRAENEHLLDMILKAYPELEAGISSCSSSDECLTDDGNDGVSARPDRSNGKRGAMDSPAPQAKRRRRPGKRDDRSDPKRIEPLQRDSEGRLVFPIAVGRGQDRIEIHSLGRVVWEPETYHTSRYIWTPGFRSTRVCPSLKTGDPGCVYTSEVLEGNGDTPVFQVTAEDMPDQPFRANSSSGAWKQILDALTAKGVNVKTHASGPQMYGLSNLGVTKAIQELANAEKCQKYIRQRWVELDASAGPNGAGPPTDDGDGDDNVDDTAEDNGDGESNDA</sequence>
<keyword evidence="2" id="KW-1185">Reference proteome</keyword>
<name>A0ACC1L0I0_9FUNG</name>
<dbReference type="Proteomes" id="UP001140087">
    <property type="component" value="Unassembled WGS sequence"/>
</dbReference>
<proteinExistence type="predicted"/>
<reference evidence="1" key="1">
    <citation type="submission" date="2022-07" db="EMBL/GenBank/DDBJ databases">
        <title>Phylogenomic reconstructions and comparative analyses of Kickxellomycotina fungi.</title>
        <authorList>
            <person name="Reynolds N.K."/>
            <person name="Stajich J.E."/>
            <person name="Barry K."/>
            <person name="Grigoriev I.V."/>
            <person name="Crous P."/>
            <person name="Smith M.E."/>
        </authorList>
    </citation>
    <scope>NUCLEOTIDE SEQUENCE</scope>
    <source>
        <strain evidence="1">BCRC 34780</strain>
    </source>
</reference>
<organism evidence="1 2">
    <name type="scientific">Coemansia helicoidea</name>
    <dbReference type="NCBI Taxonomy" id="1286919"/>
    <lineage>
        <taxon>Eukaryota</taxon>
        <taxon>Fungi</taxon>
        <taxon>Fungi incertae sedis</taxon>
        <taxon>Zoopagomycota</taxon>
        <taxon>Kickxellomycotina</taxon>
        <taxon>Kickxellomycetes</taxon>
        <taxon>Kickxellales</taxon>
        <taxon>Kickxellaceae</taxon>
        <taxon>Coemansia</taxon>
    </lineage>
</organism>
<dbReference type="EMBL" id="JANBUN010001298">
    <property type="protein sequence ID" value="KAJ2798732.1"/>
    <property type="molecule type" value="Genomic_DNA"/>
</dbReference>
<accession>A0ACC1L0I0</accession>
<protein>
    <submittedName>
        <fullName evidence="1">Uncharacterized protein</fullName>
    </submittedName>
</protein>